<reference evidence="3 4" key="1">
    <citation type="submission" date="2020-03" db="EMBL/GenBank/DDBJ databases">
        <title>Genomic Encyclopedia of Type Strains, Phase III (KMG-III): the genomes of soil and plant-associated and newly described type strains.</title>
        <authorList>
            <person name="Whitman W."/>
        </authorList>
    </citation>
    <scope>NUCLEOTIDE SEQUENCE [LARGE SCALE GENOMIC DNA]</scope>
    <source>
        <strain evidence="3 4">CECT 8804</strain>
    </source>
</reference>
<evidence type="ECO:0000313" key="4">
    <source>
        <dbReference type="Proteomes" id="UP000727456"/>
    </source>
</evidence>
<feature type="region of interest" description="Disordered" evidence="1">
    <location>
        <begin position="31"/>
        <end position="68"/>
    </location>
</feature>
<dbReference type="Proteomes" id="UP000727456">
    <property type="component" value="Unassembled WGS sequence"/>
</dbReference>
<feature type="compositionally biased region" description="Polar residues" evidence="1">
    <location>
        <begin position="210"/>
        <end position="220"/>
    </location>
</feature>
<dbReference type="Pfam" id="PF09923">
    <property type="entry name" value="DUF2155"/>
    <property type="match status" value="1"/>
</dbReference>
<dbReference type="EMBL" id="JAAOZC010000001">
    <property type="protein sequence ID" value="NIJ06538.1"/>
    <property type="molecule type" value="Genomic_DNA"/>
</dbReference>
<feature type="chain" id="PRO_5045971386" description="DUF2155 domain-containing protein" evidence="2">
    <location>
        <begin position="26"/>
        <end position="220"/>
    </location>
</feature>
<name>A0ABX0TLY6_9SPHN</name>
<keyword evidence="2" id="KW-0732">Signal</keyword>
<accession>A0ABX0TLY6</accession>
<evidence type="ECO:0000256" key="1">
    <source>
        <dbReference type="SAM" id="MobiDB-lite"/>
    </source>
</evidence>
<comment type="caution">
    <text evidence="3">The sequence shown here is derived from an EMBL/GenBank/DDBJ whole genome shotgun (WGS) entry which is preliminary data.</text>
</comment>
<organism evidence="3 4">
    <name type="scientific">Sphingomonas vulcanisoli</name>
    <dbReference type="NCBI Taxonomy" id="1658060"/>
    <lineage>
        <taxon>Bacteria</taxon>
        <taxon>Pseudomonadati</taxon>
        <taxon>Pseudomonadota</taxon>
        <taxon>Alphaproteobacteria</taxon>
        <taxon>Sphingomonadales</taxon>
        <taxon>Sphingomonadaceae</taxon>
        <taxon>Sphingomonas</taxon>
    </lineage>
</organism>
<feature type="region of interest" description="Disordered" evidence="1">
    <location>
        <begin position="175"/>
        <end position="220"/>
    </location>
</feature>
<proteinExistence type="predicted"/>
<evidence type="ECO:0000256" key="2">
    <source>
        <dbReference type="SAM" id="SignalP"/>
    </source>
</evidence>
<sequence>MKLGKPGAAALGLIGAAALAFGARALQNETNTSETAALSPDLDQGNSSEPAPTPGKHSAPPPPLATSDTPMAERIAVLGVLNKRDGVSRDISLHPGQGVRLGNLIVRLRACDQTADWEPEQLTGAFVQADLQGADGQWRRIFSGWLYKESPSLNTVENPLYDVWPKSCTMRHAETGPDTVNAASLPSPRSIAKKSAGADAADNAADETEPSPSALSNSTT</sequence>
<evidence type="ECO:0008006" key="5">
    <source>
        <dbReference type="Google" id="ProtNLM"/>
    </source>
</evidence>
<evidence type="ECO:0000313" key="3">
    <source>
        <dbReference type="EMBL" id="NIJ06538.1"/>
    </source>
</evidence>
<keyword evidence="4" id="KW-1185">Reference proteome</keyword>
<dbReference type="InterPro" id="IPR019225">
    <property type="entry name" value="DUF2155"/>
</dbReference>
<feature type="signal peptide" evidence="2">
    <location>
        <begin position="1"/>
        <end position="25"/>
    </location>
</feature>
<gene>
    <name evidence="3" type="ORF">FHS31_000120</name>
</gene>
<protein>
    <recommendedName>
        <fullName evidence="5">DUF2155 domain-containing protein</fullName>
    </recommendedName>
</protein>